<keyword evidence="2" id="KW-0547">Nucleotide-binding</keyword>
<dbReference type="Gene3D" id="3.30.200.20">
    <property type="entry name" value="Phosphorylase Kinase, domain 1"/>
    <property type="match status" value="1"/>
</dbReference>
<evidence type="ECO:0000256" key="3">
    <source>
        <dbReference type="ARBA" id="ARBA00022777"/>
    </source>
</evidence>
<dbReference type="PROSITE" id="PS50011">
    <property type="entry name" value="PROTEIN_KINASE_DOM"/>
    <property type="match status" value="1"/>
</dbReference>
<keyword evidence="3" id="KW-0418">Kinase</keyword>
<dbReference type="PIRSF" id="PIRSF000654">
    <property type="entry name" value="Integrin-linked_kinase"/>
    <property type="match status" value="1"/>
</dbReference>
<dbReference type="InterPro" id="IPR008271">
    <property type="entry name" value="Ser/Thr_kinase_AS"/>
</dbReference>
<keyword evidence="1" id="KW-0808">Transferase</keyword>
<evidence type="ECO:0000256" key="2">
    <source>
        <dbReference type="ARBA" id="ARBA00022741"/>
    </source>
</evidence>
<dbReference type="Pfam" id="PF00069">
    <property type="entry name" value="Pkinase"/>
    <property type="match status" value="1"/>
</dbReference>
<dbReference type="InterPro" id="IPR051681">
    <property type="entry name" value="Ser/Thr_Kinases-Pseudokinases"/>
</dbReference>
<dbReference type="SMART" id="SM00220">
    <property type="entry name" value="S_TKc"/>
    <property type="match status" value="1"/>
</dbReference>
<sequence length="296" mass="33112">MDGLKSLESEFQNEGWLLKEKDLKFGSILGRGAAGITYEADFNGKKVAIKAYSMQILKKDFGSVKIEMTLLPKLKHPNIVGFVGICFRADPVTAALVMDFAPNGDLTRALYETKVLLKKPPLRYSIAIGLAKAIQYLHKEDIIHRDIKPGNVLLSETNECLLTDFGFSRFIDSDGRMTGETGSYKYMAPEVVRHGPYSAKADTYSFAIVVNEMFMNEHPFEHVLPLHAAMGVVKKNLRPTQRKVKSEQLKKIIAKCWDGEPTNRPDWDEVIRELESAASTDKTSGSLFGRIMHAAQ</sequence>
<proteinExistence type="predicted"/>
<evidence type="ECO:0000313" key="7">
    <source>
        <dbReference type="EMBL" id="CAD8397005.1"/>
    </source>
</evidence>
<evidence type="ECO:0000259" key="5">
    <source>
        <dbReference type="PROSITE" id="PS50011"/>
    </source>
</evidence>
<name>A0A6T6M5T7_9RHOD</name>
<dbReference type="InterPro" id="IPR000719">
    <property type="entry name" value="Prot_kinase_dom"/>
</dbReference>
<dbReference type="EMBL" id="HBEK01012731">
    <property type="protein sequence ID" value="CAD8397005.1"/>
    <property type="molecule type" value="Transcribed_RNA"/>
</dbReference>
<evidence type="ECO:0000256" key="4">
    <source>
        <dbReference type="ARBA" id="ARBA00022840"/>
    </source>
</evidence>
<dbReference type="PROSITE" id="PS00108">
    <property type="entry name" value="PROTEIN_KINASE_ST"/>
    <property type="match status" value="1"/>
</dbReference>
<gene>
    <name evidence="6" type="ORF">RMAR0315_LOCUS6992</name>
    <name evidence="7" type="ORF">RMAR0315_LOCUS6993</name>
</gene>
<evidence type="ECO:0000313" key="6">
    <source>
        <dbReference type="EMBL" id="CAD8397004.1"/>
    </source>
</evidence>
<protein>
    <recommendedName>
        <fullName evidence="5">Protein kinase domain-containing protein</fullName>
    </recommendedName>
</protein>
<feature type="domain" description="Protein kinase" evidence="5">
    <location>
        <begin position="23"/>
        <end position="278"/>
    </location>
</feature>
<dbReference type="GO" id="GO:0004674">
    <property type="term" value="F:protein serine/threonine kinase activity"/>
    <property type="evidence" value="ECO:0007669"/>
    <property type="project" value="TreeGrafter"/>
</dbReference>
<dbReference type="Gene3D" id="1.10.510.10">
    <property type="entry name" value="Transferase(Phosphotransferase) domain 1"/>
    <property type="match status" value="1"/>
</dbReference>
<keyword evidence="4" id="KW-0067">ATP-binding</keyword>
<organism evidence="6">
    <name type="scientific">Rhodosorus marinus</name>
    <dbReference type="NCBI Taxonomy" id="101924"/>
    <lineage>
        <taxon>Eukaryota</taxon>
        <taxon>Rhodophyta</taxon>
        <taxon>Stylonematophyceae</taxon>
        <taxon>Stylonematales</taxon>
        <taxon>Stylonemataceae</taxon>
        <taxon>Rhodosorus</taxon>
    </lineage>
</organism>
<dbReference type="PANTHER" id="PTHR44329:SF288">
    <property type="entry name" value="MITOGEN-ACTIVATED PROTEIN KINASE KINASE KINASE 20"/>
    <property type="match status" value="1"/>
</dbReference>
<dbReference type="EMBL" id="HBEK01012730">
    <property type="protein sequence ID" value="CAD8397004.1"/>
    <property type="molecule type" value="Transcribed_RNA"/>
</dbReference>
<dbReference type="PANTHER" id="PTHR44329">
    <property type="entry name" value="SERINE/THREONINE-PROTEIN KINASE TNNI3K-RELATED"/>
    <property type="match status" value="1"/>
</dbReference>
<dbReference type="GO" id="GO:0005524">
    <property type="term" value="F:ATP binding"/>
    <property type="evidence" value="ECO:0007669"/>
    <property type="project" value="UniProtKB-KW"/>
</dbReference>
<accession>A0A6T6M5T7</accession>
<evidence type="ECO:0000256" key="1">
    <source>
        <dbReference type="ARBA" id="ARBA00022679"/>
    </source>
</evidence>
<reference evidence="6" key="1">
    <citation type="submission" date="2021-01" db="EMBL/GenBank/DDBJ databases">
        <authorList>
            <person name="Corre E."/>
            <person name="Pelletier E."/>
            <person name="Niang G."/>
            <person name="Scheremetjew M."/>
            <person name="Finn R."/>
            <person name="Kale V."/>
            <person name="Holt S."/>
            <person name="Cochrane G."/>
            <person name="Meng A."/>
            <person name="Brown T."/>
            <person name="Cohen L."/>
        </authorList>
    </citation>
    <scope>NUCLEOTIDE SEQUENCE</scope>
    <source>
        <strain evidence="6">UTEX LB 2760</strain>
    </source>
</reference>
<dbReference type="InterPro" id="IPR011009">
    <property type="entry name" value="Kinase-like_dom_sf"/>
</dbReference>
<dbReference type="SUPFAM" id="SSF56112">
    <property type="entry name" value="Protein kinase-like (PK-like)"/>
    <property type="match status" value="1"/>
</dbReference>
<dbReference type="AlphaFoldDB" id="A0A6T6M5T7"/>